<proteinExistence type="predicted"/>
<sequence>MVQKASIEARNVVADYFTVFNNEIRRFLDPLWCKSELSSSYIHINSTVKWINMGNTEDIVNESDSDSSDDEGRVEGNYCGVFWSPEEKEIFFHFLSRASIHRLDEWAVFLPQKSKFEIEAYHAVLSRNLKELKKLDSKRHGGILAKKELPIAYQMDECFVELEEQISRNADEELATTETVETEAVLSDEHVQMTQMEVHDREEANSCEGLIGLENWSKRWRPVYSKTGIKELQPASKIALPFSESSLKFSEKCVESHLRKILWYSILPNLERKHVPRSCLLNEETLFHSSDHPEEEDEVLVKGEFKSPFPHVVTEEDVWKGLAAMRQEGLAAPTLAETVLSTLKKYKLKHKEGRIFKTSRLAMGVVPRILAHTEAAQELESFARKRYSPSMNGEDRNAGISTGFMTSYGGHRKGQKNGPFDHIHQKLFQMNGKKRDAETFIEGDSFDVINNPLEQTLCDLETEKLEEHDTYNSQQYQHALLKLLQGGDKCMETFKLDPPRTEFDTETIPESIQREFQYE</sequence>
<protein>
    <submittedName>
        <fullName evidence="1">LAME_0G11540g1_1</fullName>
    </submittedName>
</protein>
<accession>A0A1G4K9B8</accession>
<reference evidence="2" key="1">
    <citation type="submission" date="2016-03" db="EMBL/GenBank/DDBJ databases">
        <authorList>
            <person name="Devillers Hugo."/>
        </authorList>
    </citation>
    <scope>NUCLEOTIDE SEQUENCE [LARGE SCALE GENOMIC DNA]</scope>
</reference>
<evidence type="ECO:0000313" key="1">
    <source>
        <dbReference type="EMBL" id="SCV00714.1"/>
    </source>
</evidence>
<name>A0A1G4K9B8_9SACH</name>
<dbReference type="GO" id="GO:0042790">
    <property type="term" value="P:nucleolar large rRNA transcription by RNA polymerase I"/>
    <property type="evidence" value="ECO:0007669"/>
    <property type="project" value="InterPro"/>
</dbReference>
<keyword evidence="2" id="KW-1185">Reference proteome</keyword>
<gene>
    <name evidence="1" type="ORF">LAME_0G11540G</name>
</gene>
<dbReference type="AlphaFoldDB" id="A0A1G4K9B8"/>
<organism evidence="1 2">
    <name type="scientific">Lachancea meyersii CBS 8951</name>
    <dbReference type="NCBI Taxonomy" id="1266667"/>
    <lineage>
        <taxon>Eukaryota</taxon>
        <taxon>Fungi</taxon>
        <taxon>Dikarya</taxon>
        <taxon>Ascomycota</taxon>
        <taxon>Saccharomycotina</taxon>
        <taxon>Saccharomycetes</taxon>
        <taxon>Saccharomycetales</taxon>
        <taxon>Saccharomycetaceae</taxon>
        <taxon>Lachancea</taxon>
    </lineage>
</organism>
<dbReference type="InterPro" id="IPR039601">
    <property type="entry name" value="Rrn5"/>
</dbReference>
<dbReference type="GO" id="GO:0000500">
    <property type="term" value="C:RNA polymerase I upstream activating factor complex"/>
    <property type="evidence" value="ECO:0007669"/>
    <property type="project" value="InterPro"/>
</dbReference>
<dbReference type="GO" id="GO:0001181">
    <property type="term" value="F:RNA polymerase I general transcription initiation factor activity"/>
    <property type="evidence" value="ECO:0007669"/>
    <property type="project" value="TreeGrafter"/>
</dbReference>
<dbReference type="Proteomes" id="UP000191144">
    <property type="component" value="Chromosome G"/>
</dbReference>
<evidence type="ECO:0000313" key="2">
    <source>
        <dbReference type="Proteomes" id="UP000191144"/>
    </source>
</evidence>
<dbReference type="EMBL" id="LT598484">
    <property type="protein sequence ID" value="SCV00714.1"/>
    <property type="molecule type" value="Genomic_DNA"/>
</dbReference>
<dbReference type="PANTHER" id="PTHR28079:SF1">
    <property type="entry name" value="RNA POLYMERASE I-SPECIFIC TRANSCRIPTION INITIATION FACTOR RRN5"/>
    <property type="match status" value="1"/>
</dbReference>
<dbReference type="OrthoDB" id="2240312at2759"/>
<dbReference type="GO" id="GO:0000182">
    <property type="term" value="F:rDNA binding"/>
    <property type="evidence" value="ECO:0007669"/>
    <property type="project" value="TreeGrafter"/>
</dbReference>
<dbReference type="GO" id="GO:0006361">
    <property type="term" value="P:transcription initiation at RNA polymerase I promoter"/>
    <property type="evidence" value="ECO:0007669"/>
    <property type="project" value="TreeGrafter"/>
</dbReference>
<dbReference type="PANTHER" id="PTHR28079">
    <property type="entry name" value="RNA POLYMERASE I-SPECIFIC TRANSCRIPTION INITIATION FACTOR RRN5"/>
    <property type="match status" value="1"/>
</dbReference>